<sequence>MATKPSYPPPHLEPTPRLPRALAKEENQPRPGPNRSLATNGMAIDAIATGNPERS</sequence>
<dbReference type="AlphaFoldDB" id="A0AA88DCR8"/>
<evidence type="ECO:0000313" key="3">
    <source>
        <dbReference type="Proteomes" id="UP001187192"/>
    </source>
</evidence>
<evidence type="ECO:0000313" key="2">
    <source>
        <dbReference type="EMBL" id="GMN51431.1"/>
    </source>
</evidence>
<dbReference type="EMBL" id="BTGU01000037">
    <property type="protein sequence ID" value="GMN51431.1"/>
    <property type="molecule type" value="Genomic_DNA"/>
</dbReference>
<keyword evidence="3" id="KW-1185">Reference proteome</keyword>
<accession>A0AA88DCR8</accession>
<gene>
    <name evidence="2" type="ORF">TIFTF001_020586</name>
</gene>
<protein>
    <submittedName>
        <fullName evidence="2">Uncharacterized protein</fullName>
    </submittedName>
</protein>
<feature type="region of interest" description="Disordered" evidence="1">
    <location>
        <begin position="1"/>
        <end position="55"/>
    </location>
</feature>
<name>A0AA88DCR8_FICCA</name>
<dbReference type="Proteomes" id="UP001187192">
    <property type="component" value="Unassembled WGS sequence"/>
</dbReference>
<organism evidence="2 3">
    <name type="scientific">Ficus carica</name>
    <name type="common">Common fig</name>
    <dbReference type="NCBI Taxonomy" id="3494"/>
    <lineage>
        <taxon>Eukaryota</taxon>
        <taxon>Viridiplantae</taxon>
        <taxon>Streptophyta</taxon>
        <taxon>Embryophyta</taxon>
        <taxon>Tracheophyta</taxon>
        <taxon>Spermatophyta</taxon>
        <taxon>Magnoliopsida</taxon>
        <taxon>eudicotyledons</taxon>
        <taxon>Gunneridae</taxon>
        <taxon>Pentapetalae</taxon>
        <taxon>rosids</taxon>
        <taxon>fabids</taxon>
        <taxon>Rosales</taxon>
        <taxon>Moraceae</taxon>
        <taxon>Ficeae</taxon>
        <taxon>Ficus</taxon>
    </lineage>
</organism>
<evidence type="ECO:0000256" key="1">
    <source>
        <dbReference type="SAM" id="MobiDB-lite"/>
    </source>
</evidence>
<comment type="caution">
    <text evidence="2">The sequence shown here is derived from an EMBL/GenBank/DDBJ whole genome shotgun (WGS) entry which is preliminary data.</text>
</comment>
<reference evidence="2" key="1">
    <citation type="submission" date="2023-07" db="EMBL/GenBank/DDBJ databases">
        <title>draft genome sequence of fig (Ficus carica).</title>
        <authorList>
            <person name="Takahashi T."/>
            <person name="Nishimura K."/>
        </authorList>
    </citation>
    <scope>NUCLEOTIDE SEQUENCE</scope>
</reference>
<proteinExistence type="predicted"/>
<feature type="compositionally biased region" description="Pro residues" evidence="1">
    <location>
        <begin position="1"/>
        <end position="17"/>
    </location>
</feature>